<keyword evidence="1" id="KW-0812">Transmembrane</keyword>
<dbReference type="GeneTree" id="ENSGT01040000240573"/>
<evidence type="ECO:0000313" key="3">
    <source>
        <dbReference type="Proteomes" id="UP000002494"/>
    </source>
</evidence>
<dbReference type="OMA" id="ACNESCD"/>
<organism evidence="2 3">
    <name type="scientific">Rattus norvegicus</name>
    <name type="common">Rat</name>
    <dbReference type="NCBI Taxonomy" id="10116"/>
    <lineage>
        <taxon>Eukaryota</taxon>
        <taxon>Metazoa</taxon>
        <taxon>Chordata</taxon>
        <taxon>Craniata</taxon>
        <taxon>Vertebrata</taxon>
        <taxon>Euteleostomi</taxon>
        <taxon>Mammalia</taxon>
        <taxon>Eutheria</taxon>
        <taxon>Euarchontoglires</taxon>
        <taxon>Glires</taxon>
        <taxon>Rodentia</taxon>
        <taxon>Myomorpha</taxon>
        <taxon>Muroidea</taxon>
        <taxon>Muridae</taxon>
        <taxon>Murinae</taxon>
        <taxon>Rattus</taxon>
    </lineage>
</organism>
<name>A0A8I6A3K8_RAT</name>
<protein>
    <submittedName>
        <fullName evidence="2">Testis expressed 51</fullName>
    </submittedName>
</protein>
<dbReference type="AGR" id="RGD:7590894"/>
<reference evidence="2" key="3">
    <citation type="submission" date="2025-09" db="UniProtKB">
        <authorList>
            <consortium name="Ensembl"/>
        </authorList>
    </citation>
    <scope>IDENTIFICATION</scope>
    <source>
        <strain evidence="2">Brown Norway</strain>
    </source>
</reference>
<evidence type="ECO:0000256" key="1">
    <source>
        <dbReference type="SAM" id="Phobius"/>
    </source>
</evidence>
<dbReference type="Ensembl" id="ENSRNOT00000080852.3">
    <property type="protein sequence ID" value="ENSRNOP00000086412.2"/>
    <property type="gene ID" value="ENSRNOG00000061675.3"/>
</dbReference>
<keyword evidence="1" id="KW-0472">Membrane</keyword>
<keyword evidence="3" id="KW-1185">Reference proteome</keyword>
<evidence type="ECO:0000313" key="2">
    <source>
        <dbReference type="Ensembl" id="ENSRNOP00000086412.2"/>
    </source>
</evidence>
<dbReference type="RGD" id="7590894">
    <property type="gene designation" value="Tex51"/>
</dbReference>
<feature type="transmembrane region" description="Helical" evidence="1">
    <location>
        <begin position="236"/>
        <end position="258"/>
    </location>
</feature>
<dbReference type="AlphaFoldDB" id="A0A8I6A3K8"/>
<reference evidence="2" key="1">
    <citation type="submission" date="2024-01" db="EMBL/GenBank/DDBJ databases">
        <title>GRCr8: a new rat reference genome assembly contstructed from accurate long reads and long range scaffolding.</title>
        <authorList>
            <person name="Doris P.A."/>
            <person name="Kalbfleisch T."/>
            <person name="Li K."/>
            <person name="Howe K."/>
            <person name="Wood J."/>
        </authorList>
    </citation>
    <scope>NUCLEOTIDE SEQUENCE [LARGE SCALE GENOMIC DNA]</scope>
    <source>
        <strain evidence="2">Brown Norway</strain>
    </source>
</reference>
<reference evidence="2" key="2">
    <citation type="submission" date="2025-08" db="UniProtKB">
        <authorList>
            <consortium name="Ensembl"/>
        </authorList>
    </citation>
    <scope>IDENTIFICATION</scope>
    <source>
        <strain evidence="2">Brown Norway</strain>
    </source>
</reference>
<keyword evidence="1" id="KW-1133">Transmembrane helix</keyword>
<evidence type="ECO:0000313" key="4">
    <source>
        <dbReference type="RGD" id="7590894"/>
    </source>
</evidence>
<accession>A0A8I6A3K8</accession>
<proteinExistence type="predicted"/>
<dbReference type="Proteomes" id="UP000002494">
    <property type="component" value="Chromosome 18"/>
</dbReference>
<gene>
    <name evidence="2 4" type="primary">Tex51</name>
</gene>
<dbReference type="OrthoDB" id="9808520at2759"/>
<sequence length="299" mass="33907">MTLLGFLGCPVNVAFSSLSSPSILAVEPKPGFTSADPCCVPWNLPLFCHKKCRFRGNRVLYETVSTWKGLQKMRLVLLICLLTGTTGKSCLRCWPELFPLIDYDLQVLWGSPGPPTELSQSIHSFFMENNTLLLPWHLAQDNLDEETATFFTHVDNAIKKLKDDKPALLEEIRIQKISLAKRLKERSEDLMQKVCNESCDILSKMEVTSCTDCQTFYLSCNDPTLCTARVMRSYKWVVILVTVLMLLAVAGIGGYFFWLQKKAAEADEGRESYLSSPESEPESEQSPKPILFESYLWPW</sequence>